<evidence type="ECO:0000256" key="1">
    <source>
        <dbReference type="ARBA" id="ARBA00007401"/>
    </source>
</evidence>
<dbReference type="RefSeq" id="WP_136065911.1">
    <property type="nucleotide sequence ID" value="NZ_CAAHFH010000004.1"/>
</dbReference>
<dbReference type="PANTHER" id="PTHR42732:SF1">
    <property type="entry name" value="BETA-MANNOSIDASE"/>
    <property type="match status" value="1"/>
</dbReference>
<evidence type="ECO:0000313" key="9">
    <source>
        <dbReference type="EMBL" id="VGO23492.1"/>
    </source>
</evidence>
<dbReference type="AlphaFoldDB" id="A0A6C2UT30"/>
<organism evidence="9 10">
    <name type="scientific">Pontiella sulfatireligans</name>
    <dbReference type="NCBI Taxonomy" id="2750658"/>
    <lineage>
        <taxon>Bacteria</taxon>
        <taxon>Pseudomonadati</taxon>
        <taxon>Kiritimatiellota</taxon>
        <taxon>Kiritimatiellia</taxon>
        <taxon>Kiritimatiellales</taxon>
        <taxon>Pontiellaceae</taxon>
        <taxon>Pontiella</taxon>
    </lineage>
</organism>
<name>A0A6C2UT30_9BACT</name>
<protein>
    <submittedName>
        <fullName evidence="9">Beta-galactosidase BoGH2A</fullName>
    </submittedName>
</protein>
<dbReference type="InterPro" id="IPR013783">
    <property type="entry name" value="Ig-like_fold"/>
</dbReference>
<proteinExistence type="inferred from homology"/>
<dbReference type="GO" id="GO:0005975">
    <property type="term" value="P:carbohydrate metabolic process"/>
    <property type="evidence" value="ECO:0007669"/>
    <property type="project" value="InterPro"/>
</dbReference>
<keyword evidence="3" id="KW-0326">Glycosidase</keyword>
<evidence type="ECO:0000259" key="8">
    <source>
        <dbReference type="Pfam" id="PF18565"/>
    </source>
</evidence>
<dbReference type="InterPro" id="IPR032311">
    <property type="entry name" value="DUF4982"/>
</dbReference>
<accession>A0A6C2UT30</accession>
<dbReference type="InterPro" id="IPR006102">
    <property type="entry name" value="Ig-like_GH2"/>
</dbReference>
<dbReference type="SUPFAM" id="SSF49303">
    <property type="entry name" value="beta-Galactosidase/glucuronidase domain"/>
    <property type="match status" value="1"/>
</dbReference>
<dbReference type="Proteomes" id="UP000346198">
    <property type="component" value="Unassembled WGS sequence"/>
</dbReference>
<reference evidence="9 10" key="1">
    <citation type="submission" date="2019-04" db="EMBL/GenBank/DDBJ databases">
        <authorList>
            <person name="Van Vliet M D."/>
        </authorList>
    </citation>
    <scope>NUCLEOTIDE SEQUENCE [LARGE SCALE GENOMIC DNA]</scope>
    <source>
        <strain evidence="9 10">F21</strain>
    </source>
</reference>
<dbReference type="InterPro" id="IPR017853">
    <property type="entry name" value="GH"/>
</dbReference>
<dbReference type="Pfam" id="PF02836">
    <property type="entry name" value="Glyco_hydro_2_C"/>
    <property type="match status" value="1"/>
</dbReference>
<dbReference type="EMBL" id="CAAHFH010000004">
    <property type="protein sequence ID" value="VGO23492.1"/>
    <property type="molecule type" value="Genomic_DNA"/>
</dbReference>
<sequence length="781" mass="87370">MSSRGTISLNGEWKFLKDDLRGAEAAAFDDASWRSVVVPHDWSVEASFSNEFEGATGYLPGGIGWYRKTFQSLETETTYLHFDGVYNNASIYLNGEKLGDHPYGYSPFCFDVSDKVRPGENVLAVRVDHSRYCDSRWYTGSGIYRNVELIGTSDTHIPVWGTFVTTPEISADKATVQVQVEVSNPEGAVLSIAIIAPDGQQVAVSEDKALQVSSFKFQVSNPQLWDVDAPNLYKAVTTVSKGGKTVDEYTTTFGIRTIRFDANEGFFLNGKHTYIKGVCLHHDGGCVGAAVPKDVWRRRFETLKAAGVNAIRIAHNPGSSEFLDLCDEMGLLVQDEFFDEWDNPKDKRKNMNEQHDDYISRGYTEHFQEHAERDLKDVMRSHRNHPSIFQWSIGNEIEWTYPRNAEATGFFDADWSGNYFWELPPHSKDQIVELLKTLPRGEYDIGETAQKLAKWTKELDTSRPVIANCILPSGSYESGYADALDVIGFSYRRVMYDYGHANRPDLPVMGTENLAQWHEWKAIIERPFVSGTFLWTGIDYMGESNGQWPTTTTGSGLLDRAGFEKGSYHMMKTLWNDEPHVHLTSQTLEKSPYVFDEATGFIGEKDPDAWKKKLWVWHDVNTHWNYAEGEKIAVEVYSNCESVELFLNGESLGLKQLADFEDRIYKWAVPFASGKLEASAAAASDQLATAGEPAAIKLTADGCHVVAQLVDESGNPVKTEEREIVFEVAGARILGVDTGSPFNTQDFQSDRITTSQGRCLLVVEGKPTTVKAVAGELECSI</sequence>
<feature type="domain" description="Glycoside hydrolase family 2 catalytic" evidence="5">
    <location>
        <begin position="264"/>
        <end position="397"/>
    </location>
</feature>
<dbReference type="Gene3D" id="2.60.120.260">
    <property type="entry name" value="Galactose-binding domain-like"/>
    <property type="match status" value="1"/>
</dbReference>
<dbReference type="InterPro" id="IPR006103">
    <property type="entry name" value="Glyco_hydro_2_cat"/>
</dbReference>
<evidence type="ECO:0000313" key="10">
    <source>
        <dbReference type="Proteomes" id="UP000346198"/>
    </source>
</evidence>
<evidence type="ECO:0000259" key="6">
    <source>
        <dbReference type="Pfam" id="PF02837"/>
    </source>
</evidence>
<gene>
    <name evidence="9" type="ORF">SCARR_05599</name>
</gene>
<evidence type="ECO:0000259" key="7">
    <source>
        <dbReference type="Pfam" id="PF16355"/>
    </source>
</evidence>
<dbReference type="InterPro" id="IPR006101">
    <property type="entry name" value="Glyco_hydro_2"/>
</dbReference>
<comment type="similarity">
    <text evidence="1">Belongs to the glycosyl hydrolase 2 family.</text>
</comment>
<dbReference type="PANTHER" id="PTHR42732">
    <property type="entry name" value="BETA-GALACTOSIDASE"/>
    <property type="match status" value="1"/>
</dbReference>
<evidence type="ECO:0000256" key="2">
    <source>
        <dbReference type="ARBA" id="ARBA00022801"/>
    </source>
</evidence>
<dbReference type="InterPro" id="IPR008979">
    <property type="entry name" value="Galactose-bd-like_sf"/>
</dbReference>
<dbReference type="InterPro" id="IPR006104">
    <property type="entry name" value="Glyco_hydro_2_N"/>
</dbReference>
<feature type="domain" description="Glycoside hydrolase family 2" evidence="8">
    <location>
        <begin position="700"/>
        <end position="769"/>
    </location>
</feature>
<feature type="domain" description="DUF4982" evidence="7">
    <location>
        <begin position="629"/>
        <end position="681"/>
    </location>
</feature>
<dbReference type="InterPro" id="IPR040605">
    <property type="entry name" value="Glyco_hydro2_dom5"/>
</dbReference>
<evidence type="ECO:0000259" key="5">
    <source>
        <dbReference type="Pfam" id="PF02836"/>
    </source>
</evidence>
<dbReference type="Pfam" id="PF00703">
    <property type="entry name" value="Glyco_hydro_2"/>
    <property type="match status" value="1"/>
</dbReference>
<keyword evidence="2" id="KW-0378">Hydrolase</keyword>
<dbReference type="PRINTS" id="PR00132">
    <property type="entry name" value="GLHYDRLASE2"/>
</dbReference>
<evidence type="ECO:0000259" key="4">
    <source>
        <dbReference type="Pfam" id="PF00703"/>
    </source>
</evidence>
<feature type="domain" description="Glycoside hydrolase family 2 immunoglobulin-like beta-sandwich" evidence="4">
    <location>
        <begin position="162"/>
        <end position="256"/>
    </location>
</feature>
<dbReference type="Pfam" id="PF18565">
    <property type="entry name" value="Glyco_hydro2_C5"/>
    <property type="match status" value="1"/>
</dbReference>
<feature type="domain" description="Glycosyl hydrolases family 2 sugar binding" evidence="6">
    <location>
        <begin position="8"/>
        <end position="150"/>
    </location>
</feature>
<dbReference type="GO" id="GO:0004553">
    <property type="term" value="F:hydrolase activity, hydrolyzing O-glycosyl compounds"/>
    <property type="evidence" value="ECO:0007669"/>
    <property type="project" value="InterPro"/>
</dbReference>
<dbReference type="Pfam" id="PF16355">
    <property type="entry name" value="DUF4982"/>
    <property type="match status" value="1"/>
</dbReference>
<dbReference type="InterPro" id="IPR036156">
    <property type="entry name" value="Beta-gal/glucu_dom_sf"/>
</dbReference>
<dbReference type="InterPro" id="IPR051913">
    <property type="entry name" value="GH2_Domain-Containing"/>
</dbReference>
<evidence type="ECO:0000256" key="3">
    <source>
        <dbReference type="ARBA" id="ARBA00023295"/>
    </source>
</evidence>
<dbReference type="Gene3D" id="3.20.20.80">
    <property type="entry name" value="Glycosidases"/>
    <property type="match status" value="1"/>
</dbReference>
<dbReference type="SUPFAM" id="SSF51445">
    <property type="entry name" value="(Trans)glycosidases"/>
    <property type="match status" value="1"/>
</dbReference>
<dbReference type="SUPFAM" id="SSF49785">
    <property type="entry name" value="Galactose-binding domain-like"/>
    <property type="match status" value="1"/>
</dbReference>
<keyword evidence="10" id="KW-1185">Reference proteome</keyword>
<dbReference type="Pfam" id="PF02837">
    <property type="entry name" value="Glyco_hydro_2_N"/>
    <property type="match status" value="1"/>
</dbReference>
<dbReference type="Gene3D" id="2.60.40.10">
    <property type="entry name" value="Immunoglobulins"/>
    <property type="match status" value="3"/>
</dbReference>